<dbReference type="RefSeq" id="WP_200352217.1">
    <property type="nucleotide sequence ID" value="NZ_BAABHZ010000001.1"/>
</dbReference>
<gene>
    <name evidence="7" type="ORF">JIN84_16750</name>
</gene>
<dbReference type="NCBIfam" id="TIGR02603">
    <property type="entry name" value="CxxCH_TIGR02603"/>
    <property type="match status" value="1"/>
</dbReference>
<dbReference type="Pfam" id="PF23500">
    <property type="entry name" value="DUF7133"/>
    <property type="match status" value="1"/>
</dbReference>
<dbReference type="Pfam" id="PF13646">
    <property type="entry name" value="HEAT_2"/>
    <property type="match status" value="1"/>
</dbReference>
<evidence type="ECO:0000256" key="5">
    <source>
        <dbReference type="SAM" id="SignalP"/>
    </source>
</evidence>
<reference evidence="7" key="1">
    <citation type="submission" date="2021-01" db="EMBL/GenBank/DDBJ databases">
        <title>Modified the classification status of verrucomicrobia.</title>
        <authorList>
            <person name="Feng X."/>
        </authorList>
    </citation>
    <scope>NUCLEOTIDE SEQUENCE</scope>
    <source>
        <strain evidence="7">JCM 18052</strain>
    </source>
</reference>
<dbReference type="Gene3D" id="1.25.10.10">
    <property type="entry name" value="Leucine-rich Repeat Variant"/>
    <property type="match status" value="1"/>
</dbReference>
<dbReference type="EMBL" id="JAENIK010000012">
    <property type="protein sequence ID" value="MBK1817272.1"/>
    <property type="molecule type" value="Genomic_DNA"/>
</dbReference>
<dbReference type="InterPro" id="IPR016024">
    <property type="entry name" value="ARM-type_fold"/>
</dbReference>
<dbReference type="InterPro" id="IPR011041">
    <property type="entry name" value="Quinoprot_gluc/sorb_DH_b-prop"/>
</dbReference>
<dbReference type="Proteomes" id="UP000600139">
    <property type="component" value="Unassembled WGS sequence"/>
</dbReference>
<evidence type="ECO:0000259" key="6">
    <source>
        <dbReference type="PROSITE" id="PS51007"/>
    </source>
</evidence>
<protein>
    <submittedName>
        <fullName evidence="7">HEAT repeat domain-containing protein</fullName>
    </submittedName>
</protein>
<dbReference type="GO" id="GO:0020037">
    <property type="term" value="F:heme binding"/>
    <property type="evidence" value="ECO:0007669"/>
    <property type="project" value="InterPro"/>
</dbReference>
<proteinExistence type="predicted"/>
<organism evidence="7 8">
    <name type="scientific">Luteolibacter yonseiensis</name>
    <dbReference type="NCBI Taxonomy" id="1144680"/>
    <lineage>
        <taxon>Bacteria</taxon>
        <taxon>Pseudomonadati</taxon>
        <taxon>Verrucomicrobiota</taxon>
        <taxon>Verrucomicrobiia</taxon>
        <taxon>Verrucomicrobiales</taxon>
        <taxon>Verrucomicrobiaceae</taxon>
        <taxon>Luteolibacter</taxon>
    </lineage>
</organism>
<comment type="caution">
    <text evidence="7">The sequence shown here is derived from an EMBL/GenBank/DDBJ whole genome shotgun (WGS) entry which is preliminary data.</text>
</comment>
<keyword evidence="3 4" id="KW-0408">Iron</keyword>
<dbReference type="InterPro" id="IPR055557">
    <property type="entry name" value="DUF7133"/>
</dbReference>
<dbReference type="SUPFAM" id="SSF48371">
    <property type="entry name" value="ARM repeat"/>
    <property type="match status" value="1"/>
</dbReference>
<dbReference type="SUPFAM" id="SSF46626">
    <property type="entry name" value="Cytochrome c"/>
    <property type="match status" value="1"/>
</dbReference>
<dbReference type="InterPro" id="IPR013427">
    <property type="entry name" value="Haem-bd_dom_put"/>
</dbReference>
<dbReference type="Gene3D" id="1.10.760.10">
    <property type="entry name" value="Cytochrome c-like domain"/>
    <property type="match status" value="1"/>
</dbReference>
<evidence type="ECO:0000256" key="2">
    <source>
        <dbReference type="ARBA" id="ARBA00022723"/>
    </source>
</evidence>
<accession>A0A934R5C7</accession>
<dbReference type="GO" id="GO:0009055">
    <property type="term" value="F:electron transfer activity"/>
    <property type="evidence" value="ECO:0007669"/>
    <property type="project" value="InterPro"/>
</dbReference>
<evidence type="ECO:0000256" key="3">
    <source>
        <dbReference type="ARBA" id="ARBA00023004"/>
    </source>
</evidence>
<keyword evidence="8" id="KW-1185">Reference proteome</keyword>
<dbReference type="InterPro" id="IPR011042">
    <property type="entry name" value="6-blade_b-propeller_TolB-like"/>
</dbReference>
<keyword evidence="1 4" id="KW-0349">Heme</keyword>
<feature type="chain" id="PRO_5036897327" evidence="5">
    <location>
        <begin position="21"/>
        <end position="1299"/>
    </location>
</feature>
<keyword evidence="5" id="KW-0732">Signal</keyword>
<dbReference type="PROSITE" id="PS51007">
    <property type="entry name" value="CYTC"/>
    <property type="match status" value="1"/>
</dbReference>
<evidence type="ECO:0000256" key="4">
    <source>
        <dbReference type="PROSITE-ProRule" id="PRU00433"/>
    </source>
</evidence>
<evidence type="ECO:0000256" key="1">
    <source>
        <dbReference type="ARBA" id="ARBA00022617"/>
    </source>
</evidence>
<dbReference type="SUPFAM" id="SSF50952">
    <property type="entry name" value="Soluble quinoprotein glucose dehydrogenase"/>
    <property type="match status" value="1"/>
</dbReference>
<dbReference type="Gene3D" id="2.120.10.30">
    <property type="entry name" value="TolB, C-terminal domain"/>
    <property type="match status" value="1"/>
</dbReference>
<evidence type="ECO:0000313" key="7">
    <source>
        <dbReference type="EMBL" id="MBK1817272.1"/>
    </source>
</evidence>
<evidence type="ECO:0000313" key="8">
    <source>
        <dbReference type="Proteomes" id="UP000600139"/>
    </source>
</evidence>
<dbReference type="InterPro" id="IPR011989">
    <property type="entry name" value="ARM-like"/>
</dbReference>
<dbReference type="PANTHER" id="PTHR33546">
    <property type="entry name" value="LARGE, MULTIFUNCTIONAL SECRETED PROTEIN-RELATED"/>
    <property type="match status" value="1"/>
</dbReference>
<dbReference type="PANTHER" id="PTHR33546:SF1">
    <property type="entry name" value="LARGE, MULTIFUNCTIONAL SECRETED PROTEIN"/>
    <property type="match status" value="1"/>
</dbReference>
<name>A0A934R5C7_9BACT</name>
<feature type="domain" description="Cytochrome c" evidence="6">
    <location>
        <begin position="1147"/>
        <end position="1282"/>
    </location>
</feature>
<keyword evidence="2 4" id="KW-0479">Metal-binding</keyword>
<feature type="signal peptide" evidence="5">
    <location>
        <begin position="1"/>
        <end position="20"/>
    </location>
</feature>
<sequence length="1299" mass="139039">MKFGILCASGLLLAAVTSSAETRVLQSFEGDGFGDWKVDGDGFGLAPVAGRCDGLTSEISGFSGDSLACSAHGGDKTQGTLESPKFKLTEKYVGFLVAGGNHKGKTAVQLVVDGKVEMEATGGGSLNLKPVIWDVSALKGKSAQIRIVDLESGGWGVILADHFVLTDSDKPTFPPTTHGGKVAPADLVASADIPGLTIPLGTKAKVIADYKDQGVTSPTALSVGEKGEIYVSETHRFRHGVPDNRDHLYWYLDDISSRTTEDRRKMHDKWKDKEEKSSLKFLTEKEDLVRVLSEPDASGVFKKSGVFAGKFNDVLDGPAAGVFAYEGTVFLACIPKVYALRDKDGDRMAEVRDVVQDGFGVRVSFSGHDLNGFVLGPDGRIYGTLGDRGMNIVTKEGVKYEMPDEGCVFRFDPDGTNFEVIHTGLRNPKEIAFDEQGNAISVDNNCDQGDQARVVYVVDGADSGWNMGHQGLLVHHRQMGMEERPPARWMDEKIWQLANPAQPAYILPPVAHITSGPSGLTYHPGTGFTEEEAGRFLICDYKGGAANSGIWSFKVEPKGASMKMTDSRKFNWGAGVTDAEYSWDGKLLVTDFITGWASHEAGRVYEVAAEKPWRGEEAKEAAALIKEGFEKRPVNELGRLLTHPDMRVRLRAELALTRKPDGLPMLASAAKQTNHPLARLHGVWGLGVIARRGAAVLPGTTNTPAAAPALRESARAALLPLLADRDVEVRTQAIKTLGESGLKADGIPFAKLISDTSPRVQLHAALAAGRLGATAAVPAICSMLDKTDDPYLRHAGSHALSLLENEKQLGARKSDSSARIRLAAVIALRRLKSVELAGFLNDADRTVSDEAVRSINDQNITAVRPLVAAMLDQPAPDNRSTMQWRRLLHSAFRTGDETNARRVLKVALDAKAPAHARKEAFRLLSEWTTPSSVDQSTGRMAPLPARNPELIRGVLNRSITPLVQTEGKFLDAALSLVLQDKLDISSVPDKDIEALVLNEQLPGAARADALDLYASRKPDGFDKLLVKLAAGKEDDLAIASLRRLVESSPATALDGLEKATTTGSAHRKQEAWKLAAGIQAPDSGKLFLTGLSDLQKQGGVSPAALELLDAAAKRTEPAVVKALSDFKAAAASSTDPLTSFLPSLEGGDAKKGEQIFESHPAGQCMRCHSGGHGGGDAGPNLSGVALRGDRRHFLQSMVEPGAKVAMGYGIASVTLKGGKSVAGIVIADTPEHVDLDSSGKVLRVMKSDVDSMTPPVSSMPPMGLILSAGEVRDLVAYLAEQKKETKDEKKRPAPELVKP</sequence>
<dbReference type="InterPro" id="IPR036909">
    <property type="entry name" value="Cyt_c-like_dom_sf"/>
</dbReference>
<dbReference type="InterPro" id="IPR009056">
    <property type="entry name" value="Cyt_c-like_dom"/>
</dbReference>
<dbReference type="GO" id="GO:0046872">
    <property type="term" value="F:metal ion binding"/>
    <property type="evidence" value="ECO:0007669"/>
    <property type="project" value="UniProtKB-KW"/>
</dbReference>